<name>A0A6A8LBY3_BACVE</name>
<evidence type="ECO:0000256" key="7">
    <source>
        <dbReference type="ARBA" id="ARBA00047851"/>
    </source>
</evidence>
<dbReference type="SUPFAM" id="SSF51391">
    <property type="entry name" value="Thiamin phosphate synthase"/>
    <property type="match status" value="1"/>
</dbReference>
<comment type="catalytic activity">
    <reaction evidence="7 9 10">
        <text>2-(2-carboxy-4-methylthiazol-5-yl)ethyl phosphate + 4-amino-2-methyl-5-(diphosphooxymethyl)pyrimidine + 2 H(+) = thiamine phosphate + CO2 + diphosphate</text>
        <dbReference type="Rhea" id="RHEA:47848"/>
        <dbReference type="ChEBI" id="CHEBI:15378"/>
        <dbReference type="ChEBI" id="CHEBI:16526"/>
        <dbReference type="ChEBI" id="CHEBI:33019"/>
        <dbReference type="ChEBI" id="CHEBI:37575"/>
        <dbReference type="ChEBI" id="CHEBI:57841"/>
        <dbReference type="ChEBI" id="CHEBI:62890"/>
        <dbReference type="EC" id="2.5.1.3"/>
    </reaction>
</comment>
<comment type="pathway">
    <text evidence="1 9 11">Cofactor biosynthesis; thiamine diphosphate biosynthesis; thiamine phosphate from 4-amino-2-methyl-5-diphosphomethylpyrimidine and 4-methyl-5-(2-phosphoethyl)-thiazole: step 1/1.</text>
</comment>
<dbReference type="NCBIfam" id="TIGR00693">
    <property type="entry name" value="thiE"/>
    <property type="match status" value="1"/>
</dbReference>
<dbReference type="GO" id="GO:0009229">
    <property type="term" value="P:thiamine diphosphate biosynthetic process"/>
    <property type="evidence" value="ECO:0007669"/>
    <property type="project" value="UniProtKB-UniRule"/>
</dbReference>
<gene>
    <name evidence="9" type="primary">thiE</name>
    <name evidence="13" type="ORF">GKC39_00765</name>
</gene>
<dbReference type="Gene3D" id="3.20.20.70">
    <property type="entry name" value="Aldolase class I"/>
    <property type="match status" value="1"/>
</dbReference>
<accession>A0A6A8LBY3</accession>
<proteinExistence type="inferred from homology"/>
<feature type="binding site" evidence="9">
    <location>
        <position position="175"/>
    </location>
    <ligand>
        <name>2-[(2R,5Z)-2-carboxy-4-methylthiazol-5(2H)-ylidene]ethyl phosphate</name>
        <dbReference type="ChEBI" id="CHEBI:62899"/>
    </ligand>
</feature>
<dbReference type="InterPro" id="IPR034291">
    <property type="entry name" value="TMP_synthase"/>
</dbReference>
<evidence type="ECO:0000256" key="2">
    <source>
        <dbReference type="ARBA" id="ARBA00022679"/>
    </source>
</evidence>
<feature type="binding site" evidence="9">
    <location>
        <begin position="195"/>
        <end position="196"/>
    </location>
    <ligand>
        <name>2-[(2R,5Z)-2-carboxy-4-methylthiazol-5(2H)-ylidene]ethyl phosphate</name>
        <dbReference type="ChEBI" id="CHEBI:62899"/>
    </ligand>
</feature>
<dbReference type="Pfam" id="PF02581">
    <property type="entry name" value="TMP-TENI"/>
    <property type="match status" value="1"/>
</dbReference>
<comment type="caution">
    <text evidence="13">The sequence shown here is derived from an EMBL/GenBank/DDBJ whole genome shotgun (WGS) entry which is preliminary data.</text>
</comment>
<evidence type="ECO:0000256" key="9">
    <source>
        <dbReference type="HAMAP-Rule" id="MF_00097"/>
    </source>
</evidence>
<comment type="similarity">
    <text evidence="9 10">Belongs to the thiamine-phosphate synthase family.</text>
</comment>
<keyword evidence="5 9" id="KW-0784">Thiamine biosynthesis</keyword>
<evidence type="ECO:0000259" key="12">
    <source>
        <dbReference type="Pfam" id="PF02581"/>
    </source>
</evidence>
<reference evidence="13" key="1">
    <citation type="submission" date="2019-11" db="EMBL/GenBank/DDBJ databases">
        <title>Draft Genome Sequence of Plant Growth-Promoting Rhizosphere-Associated Bacteria.</title>
        <authorList>
            <person name="Vasilyev I.Y."/>
            <person name="Radchenko V."/>
            <person name="Ilnitskaya E.V."/>
        </authorList>
    </citation>
    <scope>NUCLEOTIDE SEQUENCE</scope>
    <source>
        <strain evidence="13">VRA_517_n</strain>
    </source>
</reference>
<keyword evidence="2 9" id="KW-0808">Transferase</keyword>
<evidence type="ECO:0000256" key="8">
    <source>
        <dbReference type="ARBA" id="ARBA00047883"/>
    </source>
</evidence>
<dbReference type="RefSeq" id="WP_063174457.1">
    <property type="nucleotide sequence ID" value="NZ_CP023133.1"/>
</dbReference>
<sequence>MTRISREMMKNMLSVYFIMGSNNTSADPVSVVKKAIEGGATLFQFREKGSGSLTGDERVLFAKRVQDVCRQAGIPFIINDDAELALRLEADGVHIGQDDADAEETRAAIGDMILGVSAHNVSEVKRAEEAGADYVGMGPVYPTETKKDAEAVQGVTLIEEVRRQGITIPIVGIGGITADNAAPVIEAGADGVSMISAISQAEDPKAAARKFSEEIRRSKAGLSR</sequence>
<evidence type="ECO:0000256" key="6">
    <source>
        <dbReference type="ARBA" id="ARBA00047334"/>
    </source>
</evidence>
<evidence type="ECO:0000256" key="1">
    <source>
        <dbReference type="ARBA" id="ARBA00005165"/>
    </source>
</evidence>
<feature type="binding site" evidence="9">
    <location>
        <position position="117"/>
    </location>
    <ligand>
        <name>4-amino-2-methyl-5-(diphosphooxymethyl)pyrimidine</name>
        <dbReference type="ChEBI" id="CHEBI:57841"/>
    </ligand>
</feature>
<dbReference type="EMBL" id="WKKV01000001">
    <property type="protein sequence ID" value="MSE00593.1"/>
    <property type="molecule type" value="Genomic_DNA"/>
</dbReference>
<evidence type="ECO:0000256" key="10">
    <source>
        <dbReference type="RuleBase" id="RU003826"/>
    </source>
</evidence>
<evidence type="ECO:0000256" key="3">
    <source>
        <dbReference type="ARBA" id="ARBA00022723"/>
    </source>
</evidence>
<evidence type="ECO:0000313" key="13">
    <source>
        <dbReference type="EMBL" id="MSE00593.1"/>
    </source>
</evidence>
<evidence type="ECO:0000256" key="11">
    <source>
        <dbReference type="RuleBase" id="RU004253"/>
    </source>
</evidence>
<feature type="binding site" evidence="9">
    <location>
        <begin position="143"/>
        <end position="145"/>
    </location>
    <ligand>
        <name>2-[(2R,5Z)-2-carboxy-4-methylthiazol-5(2H)-ylidene]ethyl phosphate</name>
        <dbReference type="ChEBI" id="CHEBI:62899"/>
    </ligand>
</feature>
<feature type="binding site" evidence="9">
    <location>
        <position position="79"/>
    </location>
    <ligand>
        <name>4-amino-2-methyl-5-(diphosphooxymethyl)pyrimidine</name>
        <dbReference type="ChEBI" id="CHEBI:57841"/>
    </ligand>
</feature>
<dbReference type="EC" id="2.5.1.3" evidence="9"/>
<dbReference type="InterPro" id="IPR036206">
    <property type="entry name" value="ThiamineP_synth_sf"/>
</dbReference>
<feature type="domain" description="Thiamine phosphate synthase/TenI" evidence="12">
    <location>
        <begin position="15"/>
        <end position="198"/>
    </location>
</feature>
<evidence type="ECO:0000256" key="5">
    <source>
        <dbReference type="ARBA" id="ARBA00022977"/>
    </source>
</evidence>
<comment type="function">
    <text evidence="9">Condenses 4-methyl-5-(beta-hydroxyethyl)thiazole monophosphate (THZ-P) and 2-methyl-4-amino-5-hydroxymethyl pyrimidine pyrophosphate (HMP-PP) to form thiamine monophosphate (TMP).</text>
</comment>
<comment type="catalytic activity">
    <reaction evidence="6 9 10">
        <text>4-methyl-5-(2-phosphooxyethyl)-thiazole + 4-amino-2-methyl-5-(diphosphooxymethyl)pyrimidine + H(+) = thiamine phosphate + diphosphate</text>
        <dbReference type="Rhea" id="RHEA:22328"/>
        <dbReference type="ChEBI" id="CHEBI:15378"/>
        <dbReference type="ChEBI" id="CHEBI:33019"/>
        <dbReference type="ChEBI" id="CHEBI:37575"/>
        <dbReference type="ChEBI" id="CHEBI:57841"/>
        <dbReference type="ChEBI" id="CHEBI:58296"/>
        <dbReference type="EC" id="2.5.1.3"/>
    </reaction>
</comment>
<feature type="binding site" evidence="9">
    <location>
        <position position="146"/>
    </location>
    <ligand>
        <name>4-amino-2-methyl-5-(diphosphooxymethyl)pyrimidine</name>
        <dbReference type="ChEBI" id="CHEBI:57841"/>
    </ligand>
</feature>
<comment type="catalytic activity">
    <reaction evidence="8 9 10">
        <text>2-[(2R,5Z)-2-carboxy-4-methylthiazol-5(2H)-ylidene]ethyl phosphate + 4-amino-2-methyl-5-(diphosphooxymethyl)pyrimidine + 2 H(+) = thiamine phosphate + CO2 + diphosphate</text>
        <dbReference type="Rhea" id="RHEA:47844"/>
        <dbReference type="ChEBI" id="CHEBI:15378"/>
        <dbReference type="ChEBI" id="CHEBI:16526"/>
        <dbReference type="ChEBI" id="CHEBI:33019"/>
        <dbReference type="ChEBI" id="CHEBI:37575"/>
        <dbReference type="ChEBI" id="CHEBI:57841"/>
        <dbReference type="ChEBI" id="CHEBI:62899"/>
        <dbReference type="EC" id="2.5.1.3"/>
    </reaction>
</comment>
<dbReference type="PANTHER" id="PTHR20857:SF15">
    <property type="entry name" value="THIAMINE-PHOSPHATE SYNTHASE"/>
    <property type="match status" value="1"/>
</dbReference>
<dbReference type="AlphaFoldDB" id="A0A6A8LBY3"/>
<protein>
    <recommendedName>
        <fullName evidence="9">Thiamine-phosphate synthase</fullName>
        <shortName evidence="9">TP synthase</shortName>
        <shortName evidence="9">TPS</shortName>
        <ecNumber evidence="9">2.5.1.3</ecNumber>
    </recommendedName>
    <alternativeName>
        <fullName evidence="9">Thiamine-phosphate pyrophosphorylase</fullName>
        <shortName evidence="9">TMP pyrophosphorylase</shortName>
        <shortName evidence="9">TMP-PPase</shortName>
    </alternativeName>
</protein>
<dbReference type="FunFam" id="3.20.20.70:FF:000096">
    <property type="entry name" value="Thiamine-phosphate synthase"/>
    <property type="match status" value="1"/>
</dbReference>
<dbReference type="GO" id="GO:0009228">
    <property type="term" value="P:thiamine biosynthetic process"/>
    <property type="evidence" value="ECO:0007669"/>
    <property type="project" value="UniProtKB-KW"/>
</dbReference>
<feature type="binding site" evidence="9">
    <location>
        <position position="99"/>
    </location>
    <ligand>
        <name>Mg(2+)</name>
        <dbReference type="ChEBI" id="CHEBI:18420"/>
    </ligand>
</feature>
<dbReference type="InterPro" id="IPR022998">
    <property type="entry name" value="ThiamineP_synth_TenI"/>
</dbReference>
<dbReference type="InterPro" id="IPR013785">
    <property type="entry name" value="Aldolase_TIM"/>
</dbReference>
<evidence type="ECO:0000256" key="4">
    <source>
        <dbReference type="ARBA" id="ARBA00022842"/>
    </source>
</evidence>
<feature type="binding site" evidence="9">
    <location>
        <begin position="44"/>
        <end position="48"/>
    </location>
    <ligand>
        <name>4-amino-2-methyl-5-(diphosphooxymethyl)pyrimidine</name>
        <dbReference type="ChEBI" id="CHEBI:57841"/>
    </ligand>
</feature>
<dbReference type="GO" id="GO:0004789">
    <property type="term" value="F:thiamine-phosphate diphosphorylase activity"/>
    <property type="evidence" value="ECO:0007669"/>
    <property type="project" value="UniProtKB-UniRule"/>
</dbReference>
<comment type="cofactor">
    <cofactor evidence="9">
        <name>Mg(2+)</name>
        <dbReference type="ChEBI" id="CHEBI:18420"/>
    </cofactor>
    <text evidence="9">Binds 1 Mg(2+) ion per subunit.</text>
</comment>
<dbReference type="UniPathway" id="UPA00060">
    <property type="reaction ID" value="UER00141"/>
</dbReference>
<keyword evidence="4 9" id="KW-0460">Magnesium</keyword>
<organism evidence="13">
    <name type="scientific">Bacillus velezensis</name>
    <dbReference type="NCBI Taxonomy" id="492670"/>
    <lineage>
        <taxon>Bacteria</taxon>
        <taxon>Bacillati</taxon>
        <taxon>Bacillota</taxon>
        <taxon>Bacilli</taxon>
        <taxon>Bacillales</taxon>
        <taxon>Bacillaceae</taxon>
        <taxon>Bacillus</taxon>
        <taxon>Bacillus amyloliquefaciens group</taxon>
    </lineage>
</organism>
<feature type="binding site" evidence="9">
    <location>
        <position position="80"/>
    </location>
    <ligand>
        <name>Mg(2+)</name>
        <dbReference type="ChEBI" id="CHEBI:18420"/>
    </ligand>
</feature>
<dbReference type="GO" id="GO:0005737">
    <property type="term" value="C:cytoplasm"/>
    <property type="evidence" value="ECO:0007669"/>
    <property type="project" value="TreeGrafter"/>
</dbReference>
<dbReference type="HAMAP" id="MF_00097">
    <property type="entry name" value="TMP_synthase"/>
    <property type="match status" value="1"/>
</dbReference>
<keyword evidence="3 9" id="KW-0479">Metal-binding</keyword>
<dbReference type="GO" id="GO:0000287">
    <property type="term" value="F:magnesium ion binding"/>
    <property type="evidence" value="ECO:0007669"/>
    <property type="project" value="UniProtKB-UniRule"/>
</dbReference>
<dbReference type="PANTHER" id="PTHR20857">
    <property type="entry name" value="THIAMINE-PHOSPHATE PYROPHOSPHORYLASE"/>
    <property type="match status" value="1"/>
</dbReference>
<dbReference type="CDD" id="cd00564">
    <property type="entry name" value="TMP_TenI"/>
    <property type="match status" value="1"/>
</dbReference>